<dbReference type="PROSITE" id="PS00463">
    <property type="entry name" value="ZN2_CY6_FUNGAL_1"/>
    <property type="match status" value="1"/>
</dbReference>
<dbReference type="InterPro" id="IPR001138">
    <property type="entry name" value="Zn2Cys6_DnaBD"/>
</dbReference>
<name>A0A9P8RH97_9PEZI</name>
<dbReference type="InterPro" id="IPR052783">
    <property type="entry name" value="Metabolic/Drug-Res_Regulator"/>
</dbReference>
<dbReference type="GO" id="GO:0008270">
    <property type="term" value="F:zinc ion binding"/>
    <property type="evidence" value="ECO:0007669"/>
    <property type="project" value="InterPro"/>
</dbReference>
<dbReference type="SUPFAM" id="SSF57701">
    <property type="entry name" value="Zn2/Cys6 DNA-binding domain"/>
    <property type="match status" value="1"/>
</dbReference>
<protein>
    <recommendedName>
        <fullName evidence="2">Zn(2)-C6 fungal-type domain-containing protein</fullName>
    </recommendedName>
</protein>
<organism evidence="3 4">
    <name type="scientific">Truncatella angustata</name>
    <dbReference type="NCBI Taxonomy" id="152316"/>
    <lineage>
        <taxon>Eukaryota</taxon>
        <taxon>Fungi</taxon>
        <taxon>Dikarya</taxon>
        <taxon>Ascomycota</taxon>
        <taxon>Pezizomycotina</taxon>
        <taxon>Sordariomycetes</taxon>
        <taxon>Xylariomycetidae</taxon>
        <taxon>Amphisphaeriales</taxon>
        <taxon>Sporocadaceae</taxon>
        <taxon>Truncatella</taxon>
    </lineage>
</organism>
<accession>A0A9P8RH97</accession>
<reference evidence="3" key="1">
    <citation type="journal article" date="2021" name="Nat. Commun.">
        <title>Genetic determinants of endophytism in the Arabidopsis root mycobiome.</title>
        <authorList>
            <person name="Mesny F."/>
            <person name="Miyauchi S."/>
            <person name="Thiergart T."/>
            <person name="Pickel B."/>
            <person name="Atanasova L."/>
            <person name="Karlsson M."/>
            <person name="Huettel B."/>
            <person name="Barry K.W."/>
            <person name="Haridas S."/>
            <person name="Chen C."/>
            <person name="Bauer D."/>
            <person name="Andreopoulos W."/>
            <person name="Pangilinan J."/>
            <person name="LaButti K."/>
            <person name="Riley R."/>
            <person name="Lipzen A."/>
            <person name="Clum A."/>
            <person name="Drula E."/>
            <person name="Henrissat B."/>
            <person name="Kohler A."/>
            <person name="Grigoriev I.V."/>
            <person name="Martin F.M."/>
            <person name="Hacquard S."/>
        </authorList>
    </citation>
    <scope>NUCLEOTIDE SEQUENCE</scope>
    <source>
        <strain evidence="3">MPI-SDFR-AT-0073</strain>
    </source>
</reference>
<dbReference type="PROSITE" id="PS50048">
    <property type="entry name" value="ZN2_CY6_FUNGAL_2"/>
    <property type="match status" value="1"/>
</dbReference>
<feature type="non-terminal residue" evidence="3">
    <location>
        <position position="126"/>
    </location>
</feature>
<evidence type="ECO:0000256" key="1">
    <source>
        <dbReference type="ARBA" id="ARBA00023242"/>
    </source>
</evidence>
<evidence type="ECO:0000313" key="4">
    <source>
        <dbReference type="Proteomes" id="UP000758603"/>
    </source>
</evidence>
<dbReference type="GO" id="GO:0000981">
    <property type="term" value="F:DNA-binding transcription factor activity, RNA polymerase II-specific"/>
    <property type="evidence" value="ECO:0007669"/>
    <property type="project" value="InterPro"/>
</dbReference>
<dbReference type="RefSeq" id="XP_045952507.1">
    <property type="nucleotide sequence ID" value="XM_046104033.1"/>
</dbReference>
<evidence type="ECO:0000259" key="2">
    <source>
        <dbReference type="PROSITE" id="PS50048"/>
    </source>
</evidence>
<dbReference type="SMART" id="SM00066">
    <property type="entry name" value="GAL4"/>
    <property type="match status" value="1"/>
</dbReference>
<gene>
    <name evidence="3" type="ORF">BKA67DRAFT_582922</name>
</gene>
<proteinExistence type="predicted"/>
<dbReference type="GeneID" id="70132924"/>
<dbReference type="OrthoDB" id="3862662at2759"/>
<dbReference type="Proteomes" id="UP000758603">
    <property type="component" value="Unassembled WGS sequence"/>
</dbReference>
<sequence length="126" mass="14390">MNENKAAETTASIACELCRTKKQKCDRKTPVCSQCANAPENCRYPEQNRRGLPAGYLNSLEKRLLETERALFFALAEIHARCTELGDYSDAGLRLMKPSSQTKTELVQSWSRNPLDTRNDGRKWFF</sequence>
<dbReference type="GO" id="GO:0045944">
    <property type="term" value="P:positive regulation of transcription by RNA polymerase II"/>
    <property type="evidence" value="ECO:0007669"/>
    <property type="project" value="TreeGrafter"/>
</dbReference>
<dbReference type="EMBL" id="JAGPXC010000010">
    <property type="protein sequence ID" value="KAH6645993.1"/>
    <property type="molecule type" value="Genomic_DNA"/>
</dbReference>
<feature type="domain" description="Zn(2)-C6 fungal-type" evidence="2">
    <location>
        <begin position="14"/>
        <end position="44"/>
    </location>
</feature>
<keyword evidence="1" id="KW-0539">Nucleus</keyword>
<dbReference type="Gene3D" id="4.10.240.10">
    <property type="entry name" value="Zn(2)-C6 fungal-type DNA-binding domain"/>
    <property type="match status" value="1"/>
</dbReference>
<comment type="caution">
    <text evidence="3">The sequence shown here is derived from an EMBL/GenBank/DDBJ whole genome shotgun (WGS) entry which is preliminary data.</text>
</comment>
<keyword evidence="4" id="KW-1185">Reference proteome</keyword>
<dbReference type="PANTHER" id="PTHR47655:SF2">
    <property type="entry name" value="QUINIC ACID UTILIZATION ACTIVATOR"/>
    <property type="match status" value="1"/>
</dbReference>
<dbReference type="PANTHER" id="PTHR47655">
    <property type="entry name" value="QUINIC ACID UTILIZATION ACTIVATOR"/>
    <property type="match status" value="1"/>
</dbReference>
<dbReference type="CDD" id="cd00067">
    <property type="entry name" value="GAL4"/>
    <property type="match status" value="1"/>
</dbReference>
<dbReference type="InterPro" id="IPR036864">
    <property type="entry name" value="Zn2-C6_fun-type_DNA-bd_sf"/>
</dbReference>
<dbReference type="Pfam" id="PF00172">
    <property type="entry name" value="Zn_clus"/>
    <property type="match status" value="1"/>
</dbReference>
<dbReference type="AlphaFoldDB" id="A0A9P8RH97"/>
<evidence type="ECO:0000313" key="3">
    <source>
        <dbReference type="EMBL" id="KAH6645993.1"/>
    </source>
</evidence>